<accession>A0A8T4L3Y0</accession>
<gene>
    <name evidence="9" type="ORF">J4215_02780</name>
</gene>
<feature type="transmembrane region" description="Helical" evidence="7">
    <location>
        <begin position="57"/>
        <end position="75"/>
    </location>
</feature>
<dbReference type="GO" id="GO:1902600">
    <property type="term" value="P:proton transmembrane transport"/>
    <property type="evidence" value="ECO:0007669"/>
    <property type="project" value="InterPro"/>
</dbReference>
<evidence type="ECO:0000313" key="10">
    <source>
        <dbReference type="Proteomes" id="UP000675968"/>
    </source>
</evidence>
<feature type="transmembrane region" description="Helical" evidence="7">
    <location>
        <begin position="338"/>
        <end position="360"/>
    </location>
</feature>
<dbReference type="Proteomes" id="UP000675968">
    <property type="component" value="Unassembled WGS sequence"/>
</dbReference>
<evidence type="ECO:0000256" key="2">
    <source>
        <dbReference type="ARBA" id="ARBA00005551"/>
    </source>
</evidence>
<evidence type="ECO:0000313" key="9">
    <source>
        <dbReference type="EMBL" id="MBS3061481.1"/>
    </source>
</evidence>
<feature type="transmembrane region" description="Helical" evidence="7">
    <location>
        <begin position="367"/>
        <end position="387"/>
    </location>
</feature>
<dbReference type="PANTHER" id="PTHR42751">
    <property type="entry name" value="SODIUM/HYDROGEN EXCHANGER FAMILY/TRKA DOMAIN PROTEIN"/>
    <property type="match status" value="1"/>
</dbReference>
<dbReference type="EMBL" id="JAGVWC010000009">
    <property type="protein sequence ID" value="MBS3061481.1"/>
    <property type="molecule type" value="Genomic_DNA"/>
</dbReference>
<evidence type="ECO:0000256" key="6">
    <source>
        <dbReference type="ARBA" id="ARBA00023136"/>
    </source>
</evidence>
<feature type="transmembrane region" description="Helical" evidence="7">
    <location>
        <begin position="217"/>
        <end position="245"/>
    </location>
</feature>
<dbReference type="AlphaFoldDB" id="A0A8T4L3Y0"/>
<evidence type="ECO:0000256" key="4">
    <source>
        <dbReference type="ARBA" id="ARBA00022692"/>
    </source>
</evidence>
<reference evidence="9" key="1">
    <citation type="submission" date="2021-03" db="EMBL/GenBank/DDBJ databases">
        <authorList>
            <person name="Jaffe A."/>
        </authorList>
    </citation>
    <scope>NUCLEOTIDE SEQUENCE</scope>
    <source>
        <strain evidence="9">RIFCSPLOWO2_01_FULL_AR10_48_17</strain>
    </source>
</reference>
<dbReference type="GO" id="GO:0015297">
    <property type="term" value="F:antiporter activity"/>
    <property type="evidence" value="ECO:0007669"/>
    <property type="project" value="InterPro"/>
</dbReference>
<dbReference type="Pfam" id="PF00999">
    <property type="entry name" value="Na_H_Exchanger"/>
    <property type="match status" value="1"/>
</dbReference>
<feature type="transmembrane region" description="Helical" evidence="7">
    <location>
        <begin position="427"/>
        <end position="448"/>
    </location>
</feature>
<feature type="transmembrane region" description="Helical" evidence="7">
    <location>
        <begin position="32"/>
        <end position="51"/>
    </location>
</feature>
<dbReference type="InterPro" id="IPR038770">
    <property type="entry name" value="Na+/solute_symporter_sf"/>
</dbReference>
<evidence type="ECO:0000256" key="1">
    <source>
        <dbReference type="ARBA" id="ARBA00004141"/>
    </source>
</evidence>
<evidence type="ECO:0000256" key="7">
    <source>
        <dbReference type="SAM" id="Phobius"/>
    </source>
</evidence>
<feature type="transmembrane region" description="Helical" evidence="7">
    <location>
        <begin position="178"/>
        <end position="196"/>
    </location>
</feature>
<proteinExistence type="inferred from homology"/>
<dbReference type="Gene3D" id="1.20.1530.20">
    <property type="match status" value="1"/>
</dbReference>
<keyword evidence="6 7" id="KW-0472">Membrane</keyword>
<feature type="transmembrane region" description="Helical" evidence="7">
    <location>
        <begin position="6"/>
        <end position="25"/>
    </location>
</feature>
<keyword evidence="5 7" id="KW-1133">Transmembrane helix</keyword>
<evidence type="ECO:0000256" key="3">
    <source>
        <dbReference type="ARBA" id="ARBA00022448"/>
    </source>
</evidence>
<dbReference type="InterPro" id="IPR006153">
    <property type="entry name" value="Cation/H_exchanger_TM"/>
</dbReference>
<feature type="domain" description="Cation/H+ exchanger transmembrane" evidence="8">
    <location>
        <begin position="20"/>
        <end position="382"/>
    </location>
</feature>
<evidence type="ECO:0000259" key="8">
    <source>
        <dbReference type="Pfam" id="PF00999"/>
    </source>
</evidence>
<reference evidence="9" key="2">
    <citation type="submission" date="2021-05" db="EMBL/GenBank/DDBJ databases">
        <title>Protein family content uncovers lineage relationships and bacterial pathway maintenance mechanisms in DPANN archaea.</title>
        <authorList>
            <person name="Castelle C.J."/>
            <person name="Meheust R."/>
            <person name="Jaffe A.L."/>
            <person name="Seitz K."/>
            <person name="Gong X."/>
            <person name="Baker B.J."/>
            <person name="Banfield J.F."/>
        </authorList>
    </citation>
    <scope>NUCLEOTIDE SEQUENCE</scope>
    <source>
        <strain evidence="9">RIFCSPLOWO2_01_FULL_AR10_48_17</strain>
    </source>
</reference>
<dbReference type="GO" id="GO:0016020">
    <property type="term" value="C:membrane"/>
    <property type="evidence" value="ECO:0007669"/>
    <property type="project" value="UniProtKB-SubCell"/>
</dbReference>
<protein>
    <submittedName>
        <fullName evidence="9">Cation:proton antiporter</fullName>
    </submittedName>
</protein>
<keyword evidence="4 7" id="KW-0812">Transmembrane</keyword>
<feature type="transmembrane region" description="Helical" evidence="7">
    <location>
        <begin position="265"/>
        <end position="284"/>
    </location>
</feature>
<comment type="caution">
    <text evidence="9">The sequence shown here is derived from an EMBL/GenBank/DDBJ whole genome shotgun (WGS) entry which is preliminary data.</text>
</comment>
<feature type="transmembrane region" description="Helical" evidence="7">
    <location>
        <begin position="296"/>
        <end position="318"/>
    </location>
</feature>
<sequence length="509" mass="55347">MVVGLGALTEVGVILGFGLILSIFFKRMGQSPVLGFILSGFLLGPFLLNYIQPGSELLSAFAELGLFVLLFYLGIELSFKDFIKAGVPTLGLALVDMLFSVIGGVILALVLGFSFLFSVIVGMMLFSTSSAIVGKFLLDRGMMKEKTAQLAMAILILQDFLGILLLVFISSLSSSGSAVSLGVTAVVFAAVAFYAVHRLSGVAEKIFEKFDLSATEMTLYALGIGLIVATLGSFLGLSSALGAYFAGFALSEFKAGEHVKKELNFLREFFLLFFFVAFGATLFFDAELGAVVVPEFSQLIFVTGFTVGLTIVAMIAHGASLTMFGPLFGLTNRASSEVAILLGPLGEFVIIIALAAIPLLSKSEATLLSPIAFLLILLTLFLFQPVYRRLDWHDRLTTRIPAFAPRPLVEEPVKQYSDEGRDALHSFGINLLIIILLAWITIQLYSAVPELGIPIPYGRLISTVILFAFFAVVPFFRVIRASRKLFHYSMNRQDPKSPERPRNNSFLSR</sequence>
<feature type="transmembrane region" description="Helical" evidence="7">
    <location>
        <begin position="150"/>
        <end position="172"/>
    </location>
</feature>
<feature type="transmembrane region" description="Helical" evidence="7">
    <location>
        <begin position="87"/>
        <end position="109"/>
    </location>
</feature>
<dbReference type="PANTHER" id="PTHR42751:SF3">
    <property type="entry name" value="SODIUM_GLUTAMATE SYMPORTER"/>
    <property type="match status" value="1"/>
</dbReference>
<comment type="subcellular location">
    <subcellularLocation>
        <location evidence="1">Membrane</location>
        <topology evidence="1">Multi-pass membrane protein</topology>
    </subcellularLocation>
</comment>
<keyword evidence="3" id="KW-0813">Transport</keyword>
<evidence type="ECO:0000256" key="5">
    <source>
        <dbReference type="ARBA" id="ARBA00022989"/>
    </source>
</evidence>
<organism evidence="9 10">
    <name type="scientific">Candidatus Iainarchaeum sp</name>
    <dbReference type="NCBI Taxonomy" id="3101447"/>
    <lineage>
        <taxon>Archaea</taxon>
        <taxon>Candidatus Iainarchaeota</taxon>
        <taxon>Candidatus Iainarchaeia</taxon>
        <taxon>Candidatus Iainarchaeales</taxon>
        <taxon>Candidatus Iainarchaeaceae</taxon>
        <taxon>Candidatus Iainarchaeum</taxon>
    </lineage>
</organism>
<name>A0A8T4L3Y0_9ARCH</name>
<comment type="similarity">
    <text evidence="2">Belongs to the monovalent cation:proton antiporter 2 (CPA2) transporter (TC 2.A.37) family.</text>
</comment>
<feature type="transmembrane region" description="Helical" evidence="7">
    <location>
        <begin position="115"/>
        <end position="138"/>
    </location>
</feature>
<feature type="transmembrane region" description="Helical" evidence="7">
    <location>
        <begin position="460"/>
        <end position="479"/>
    </location>
</feature>